<dbReference type="SUPFAM" id="SSF158472">
    <property type="entry name" value="HAMP domain-like"/>
    <property type="match status" value="1"/>
</dbReference>
<evidence type="ECO:0000256" key="1">
    <source>
        <dbReference type="ARBA" id="ARBA00000085"/>
    </source>
</evidence>
<dbReference type="InterPro" id="IPR050398">
    <property type="entry name" value="HssS/ArlS-like"/>
</dbReference>
<feature type="transmembrane region" description="Helical" evidence="14">
    <location>
        <begin position="12"/>
        <end position="39"/>
    </location>
</feature>
<keyword evidence="5" id="KW-0597">Phosphoprotein</keyword>
<dbReference type="Gene3D" id="3.30.565.10">
    <property type="entry name" value="Histidine kinase-like ATPase, C-terminal domain"/>
    <property type="match status" value="1"/>
</dbReference>
<evidence type="ECO:0000256" key="9">
    <source>
        <dbReference type="ARBA" id="ARBA00022777"/>
    </source>
</evidence>
<dbReference type="InterPro" id="IPR036097">
    <property type="entry name" value="HisK_dim/P_sf"/>
</dbReference>
<evidence type="ECO:0000256" key="5">
    <source>
        <dbReference type="ARBA" id="ARBA00022553"/>
    </source>
</evidence>
<keyword evidence="6 17" id="KW-0808">Transferase</keyword>
<dbReference type="InterPro" id="IPR003661">
    <property type="entry name" value="HisK_dim/P_dom"/>
</dbReference>
<dbReference type="GO" id="GO:0000155">
    <property type="term" value="F:phosphorelay sensor kinase activity"/>
    <property type="evidence" value="ECO:0007669"/>
    <property type="project" value="InterPro"/>
</dbReference>
<dbReference type="PANTHER" id="PTHR45528">
    <property type="entry name" value="SENSOR HISTIDINE KINASE CPXA"/>
    <property type="match status" value="1"/>
</dbReference>
<dbReference type="Gene3D" id="6.10.340.10">
    <property type="match status" value="1"/>
</dbReference>
<dbReference type="PROSITE" id="PS50109">
    <property type="entry name" value="HIS_KIN"/>
    <property type="match status" value="1"/>
</dbReference>
<dbReference type="EMBL" id="CP019717">
    <property type="protein sequence ID" value="QHZ51716.1"/>
    <property type="molecule type" value="Genomic_DNA"/>
</dbReference>
<dbReference type="Pfam" id="PF00672">
    <property type="entry name" value="HAMP"/>
    <property type="match status" value="1"/>
</dbReference>
<dbReference type="InterPro" id="IPR004358">
    <property type="entry name" value="Sig_transdc_His_kin-like_C"/>
</dbReference>
<evidence type="ECO:0000256" key="12">
    <source>
        <dbReference type="ARBA" id="ARBA00023012"/>
    </source>
</evidence>
<dbReference type="SMART" id="SM00387">
    <property type="entry name" value="HATPase_c"/>
    <property type="match status" value="1"/>
</dbReference>
<dbReference type="Pfam" id="PF00512">
    <property type="entry name" value="HisKA"/>
    <property type="match status" value="1"/>
</dbReference>
<evidence type="ECO:0000259" key="16">
    <source>
        <dbReference type="PROSITE" id="PS50885"/>
    </source>
</evidence>
<keyword evidence="10" id="KW-0067">ATP-binding</keyword>
<evidence type="ECO:0000256" key="8">
    <source>
        <dbReference type="ARBA" id="ARBA00022741"/>
    </source>
</evidence>
<evidence type="ECO:0000256" key="6">
    <source>
        <dbReference type="ARBA" id="ARBA00022679"/>
    </source>
</evidence>
<protein>
    <recommendedName>
        <fullName evidence="3">histidine kinase</fullName>
        <ecNumber evidence="3">2.7.13.3</ecNumber>
    </recommendedName>
</protein>
<dbReference type="GO" id="GO:0005886">
    <property type="term" value="C:plasma membrane"/>
    <property type="evidence" value="ECO:0007669"/>
    <property type="project" value="UniProtKB-SubCell"/>
</dbReference>
<reference evidence="17 18" key="1">
    <citation type="journal article" date="2020" name="Int. J. Med. Microbiol.">
        <title>Discovery of Paenibacillus larvae ERIC V: Phenotypic and genomic comparison to genotypes ERIC I-IV reveal different inventories of virulence factors which correlate with epidemiological prevalences of American Foulbrood.</title>
        <authorList>
            <person name="Beims H."/>
            <person name="Bunk B."/>
            <person name="Erler S."/>
            <person name="Mohr K.I."/>
            <person name="Sproer C."/>
            <person name="Pradella S."/>
            <person name="Gunther G."/>
            <person name="Rohde M."/>
            <person name="von der Ohe W."/>
            <person name="Steinert M."/>
        </authorList>
    </citation>
    <scope>NUCLEOTIDE SEQUENCE [LARGE SCALE GENOMIC DNA]</scope>
    <source>
        <strain evidence="17">Eric_V</strain>
    </source>
</reference>
<dbReference type="SUPFAM" id="SSF55874">
    <property type="entry name" value="ATPase domain of HSP90 chaperone/DNA topoisomerase II/histidine kinase"/>
    <property type="match status" value="1"/>
</dbReference>
<evidence type="ECO:0000313" key="18">
    <source>
        <dbReference type="Proteomes" id="UP000464330"/>
    </source>
</evidence>
<dbReference type="CDD" id="cd06225">
    <property type="entry name" value="HAMP"/>
    <property type="match status" value="1"/>
</dbReference>
<keyword evidence="12" id="KW-0902">Two-component regulatory system</keyword>
<dbReference type="Gene3D" id="1.10.287.130">
    <property type="match status" value="1"/>
</dbReference>
<evidence type="ECO:0000256" key="2">
    <source>
        <dbReference type="ARBA" id="ARBA00004651"/>
    </source>
</evidence>
<dbReference type="InterPro" id="IPR003594">
    <property type="entry name" value="HATPase_dom"/>
</dbReference>
<dbReference type="SUPFAM" id="SSF47384">
    <property type="entry name" value="Homodimeric domain of signal transducing histidine kinase"/>
    <property type="match status" value="1"/>
</dbReference>
<keyword evidence="9 17" id="KW-0418">Kinase</keyword>
<dbReference type="PRINTS" id="PR00344">
    <property type="entry name" value="BCTRLSENSOR"/>
</dbReference>
<feature type="transmembrane region" description="Helical" evidence="14">
    <location>
        <begin position="161"/>
        <end position="180"/>
    </location>
</feature>
<evidence type="ECO:0000259" key="15">
    <source>
        <dbReference type="PROSITE" id="PS50109"/>
    </source>
</evidence>
<dbReference type="CDD" id="cd00082">
    <property type="entry name" value="HisKA"/>
    <property type="match status" value="1"/>
</dbReference>
<evidence type="ECO:0000256" key="3">
    <source>
        <dbReference type="ARBA" id="ARBA00012438"/>
    </source>
</evidence>
<feature type="domain" description="Histidine kinase" evidence="15">
    <location>
        <begin position="257"/>
        <end position="476"/>
    </location>
</feature>
<feature type="domain" description="HAMP" evidence="16">
    <location>
        <begin position="190"/>
        <end position="242"/>
    </location>
</feature>
<dbReference type="GO" id="GO:0005524">
    <property type="term" value="F:ATP binding"/>
    <property type="evidence" value="ECO:0007669"/>
    <property type="project" value="UniProtKB-KW"/>
</dbReference>
<dbReference type="PROSITE" id="PS50885">
    <property type="entry name" value="HAMP"/>
    <property type="match status" value="1"/>
</dbReference>
<dbReference type="InterPro" id="IPR036890">
    <property type="entry name" value="HATPase_C_sf"/>
</dbReference>
<dbReference type="InterPro" id="IPR003660">
    <property type="entry name" value="HAMP_dom"/>
</dbReference>
<dbReference type="EC" id="2.7.13.3" evidence="3"/>
<keyword evidence="11 14" id="KW-1133">Transmembrane helix</keyword>
<evidence type="ECO:0000256" key="13">
    <source>
        <dbReference type="ARBA" id="ARBA00023136"/>
    </source>
</evidence>
<evidence type="ECO:0000256" key="14">
    <source>
        <dbReference type="SAM" id="Phobius"/>
    </source>
</evidence>
<evidence type="ECO:0000256" key="7">
    <source>
        <dbReference type="ARBA" id="ARBA00022692"/>
    </source>
</evidence>
<dbReference type="InterPro" id="IPR005467">
    <property type="entry name" value="His_kinase_dom"/>
</dbReference>
<dbReference type="SMART" id="SM00388">
    <property type="entry name" value="HisKA"/>
    <property type="match status" value="1"/>
</dbReference>
<dbReference type="AlphaFoldDB" id="A0A6C0QTZ2"/>
<keyword evidence="7 14" id="KW-0812">Transmembrane</keyword>
<evidence type="ECO:0000256" key="4">
    <source>
        <dbReference type="ARBA" id="ARBA00022475"/>
    </source>
</evidence>
<comment type="catalytic activity">
    <reaction evidence="1">
        <text>ATP + protein L-histidine = ADP + protein N-phospho-L-histidine.</text>
        <dbReference type="EC" id="2.7.13.3"/>
    </reaction>
</comment>
<accession>A0A6C0QTZ2</accession>
<proteinExistence type="predicted"/>
<comment type="subcellular location">
    <subcellularLocation>
        <location evidence="2">Cell membrane</location>
        <topology evidence="2">Multi-pass membrane protein</topology>
    </subcellularLocation>
</comment>
<dbReference type="Pfam" id="PF02518">
    <property type="entry name" value="HATPase_c"/>
    <property type="match status" value="1"/>
</dbReference>
<name>A0A6C0QTZ2_9BACL</name>
<evidence type="ECO:0000313" key="17">
    <source>
        <dbReference type="EMBL" id="QHZ51716.1"/>
    </source>
</evidence>
<dbReference type="PANTHER" id="PTHR45528:SF1">
    <property type="entry name" value="SENSOR HISTIDINE KINASE CPXA"/>
    <property type="match status" value="1"/>
</dbReference>
<dbReference type="SMART" id="SM00304">
    <property type="entry name" value="HAMP"/>
    <property type="match status" value="1"/>
</dbReference>
<keyword evidence="4" id="KW-1003">Cell membrane</keyword>
<sequence length="487" mass="55546">MIRMSIKRRLFISNILMLVMPILLTILMSFCLLLIFMGITGIHDMRSLKYGNLFNSLIDEVDTLSVKWSQNNEIPTIRSDIDHFNNQYNAEGISLAIYKGKDQLYPQTAVSNSVLDIALAQDGKYSLIRDNDAIYRLRTGEYTVILSDTNFTNYRRDAFGFHFYLGIVIFTFLIAVVFLTNRILTRFVFRSIITPIETLVHGVHQIRDGNLTYRIKYDKNDEFASVCLDFNEMAGRLSEMVNARQKDETNRRELIAGISHDLRTPLTSIKAYIEGIEKGIASTPQVRKRYLETIKSKTHDLEYIINQLFLFSKLDIGEFPFRLEQIDIGKELSSLIAGHIKEYEEKGLTISLIQNVQNVYVEIDVVQFRNVIHNVLENSVKYKIKEHAATKIACRENDTHVLITLTDNGPGVSEEAIEQLFDVFYRSDLSRKNPSKGSGLGLAITEKIIERLGGEIKAENVPDGGLAIVITLPKLKGEENVKKNIDY</sequence>
<dbReference type="Proteomes" id="UP000464330">
    <property type="component" value="Chromosome"/>
</dbReference>
<evidence type="ECO:0000256" key="10">
    <source>
        <dbReference type="ARBA" id="ARBA00022840"/>
    </source>
</evidence>
<keyword evidence="13 14" id="KW-0472">Membrane</keyword>
<organism evidence="17 18">
    <name type="scientific">Paenibacillus larvae subsp. larvae</name>
    <dbReference type="NCBI Taxonomy" id="147375"/>
    <lineage>
        <taxon>Bacteria</taxon>
        <taxon>Bacillati</taxon>
        <taxon>Bacillota</taxon>
        <taxon>Bacilli</taxon>
        <taxon>Bacillales</taxon>
        <taxon>Paenibacillaceae</taxon>
        <taxon>Paenibacillus</taxon>
    </lineage>
</organism>
<keyword evidence="8" id="KW-0547">Nucleotide-binding</keyword>
<gene>
    <name evidence="17" type="primary">ykoH_1</name>
    <name evidence="17" type="ORF">ERICV_02588</name>
</gene>
<evidence type="ECO:0000256" key="11">
    <source>
        <dbReference type="ARBA" id="ARBA00022989"/>
    </source>
</evidence>